<sequence>MNRAEALKLVEGWTPNRNLVRHMLAVEAEMRALAAHFGADEELWGLAGLLHDGDYEKYPQEHPLKLLEELEKLKVDPKVIGAVRAHAWGRHNLPEPQNKMEWAIYTCDELSGLIVASALVLPDKKLSLVSVDTVLRRFKEKAFARGVHREQVALCEEKLGIPLEQFVEICLKGMQGIAGDLGL</sequence>
<dbReference type="STRING" id="1618342.UY40_C0002G0010"/>
<dbReference type="GO" id="GO:0016787">
    <property type="term" value="F:hydrolase activity"/>
    <property type="evidence" value="ECO:0007669"/>
    <property type="project" value="UniProtKB-KW"/>
</dbReference>
<comment type="caution">
    <text evidence="2">The sequence shown here is derived from an EMBL/GenBank/DDBJ whole genome shotgun (WGS) entry which is preliminary data.</text>
</comment>
<dbReference type="PANTHER" id="PTHR38659">
    <property type="entry name" value="METAL-DEPENDENT PHOSPHOHYDROLASE"/>
    <property type="match status" value="1"/>
</dbReference>
<gene>
    <name evidence="2" type="ORF">UY40_C0002G0010</name>
</gene>
<dbReference type="NCBIfam" id="TIGR00277">
    <property type="entry name" value="HDIG"/>
    <property type="match status" value="1"/>
</dbReference>
<dbReference type="AlphaFoldDB" id="A0A0G1VIX9"/>
<evidence type="ECO:0000313" key="2">
    <source>
        <dbReference type="EMBL" id="KKW06160.1"/>
    </source>
</evidence>
<dbReference type="InterPro" id="IPR006674">
    <property type="entry name" value="HD_domain"/>
</dbReference>
<evidence type="ECO:0000259" key="1">
    <source>
        <dbReference type="Pfam" id="PF01966"/>
    </source>
</evidence>
<dbReference type="InterPro" id="IPR006675">
    <property type="entry name" value="HDIG_dom"/>
</dbReference>
<dbReference type="EMBL" id="LCPW01000002">
    <property type="protein sequence ID" value="KKW06160.1"/>
    <property type="molecule type" value="Genomic_DNA"/>
</dbReference>
<dbReference type="Pfam" id="PF01966">
    <property type="entry name" value="HD"/>
    <property type="match status" value="1"/>
</dbReference>
<protein>
    <submittedName>
        <fullName evidence="2">Metal dependent phosphohydrolase</fullName>
    </submittedName>
</protein>
<evidence type="ECO:0000313" key="3">
    <source>
        <dbReference type="Proteomes" id="UP000034119"/>
    </source>
</evidence>
<dbReference type="SUPFAM" id="SSF109604">
    <property type="entry name" value="HD-domain/PDEase-like"/>
    <property type="match status" value="1"/>
</dbReference>
<keyword evidence="2" id="KW-0378">Hydrolase</keyword>
<dbReference type="Gene3D" id="1.10.3210.10">
    <property type="entry name" value="Hypothetical protein af1432"/>
    <property type="match status" value="1"/>
</dbReference>
<accession>A0A0G1VIX9</accession>
<proteinExistence type="predicted"/>
<reference evidence="2 3" key="1">
    <citation type="journal article" date="2015" name="Nature">
        <title>rRNA introns, odd ribosomes, and small enigmatic genomes across a large radiation of phyla.</title>
        <authorList>
            <person name="Brown C.T."/>
            <person name="Hug L.A."/>
            <person name="Thomas B.C."/>
            <person name="Sharon I."/>
            <person name="Castelle C.J."/>
            <person name="Singh A."/>
            <person name="Wilkins M.J."/>
            <person name="Williams K.H."/>
            <person name="Banfield J.F."/>
        </authorList>
    </citation>
    <scope>NUCLEOTIDE SEQUENCE [LARGE SCALE GENOMIC DNA]</scope>
</reference>
<name>A0A0G1VIX9_9BACT</name>
<dbReference type="Proteomes" id="UP000034119">
    <property type="component" value="Unassembled WGS sequence"/>
</dbReference>
<organism evidence="2 3">
    <name type="scientific">candidate division CPR1 bacterium GW2011_GWC1_49_13</name>
    <dbReference type="NCBI Taxonomy" id="1618342"/>
    <lineage>
        <taxon>Bacteria</taxon>
        <taxon>candidate division CPR1</taxon>
    </lineage>
</organism>
<dbReference type="PANTHER" id="PTHR38659:SF1">
    <property type="entry name" value="METAL DEPENDENT PHOSPHOHYDROLASE"/>
    <property type="match status" value="1"/>
</dbReference>
<dbReference type="PATRIC" id="fig|1618342.3.peg.58"/>
<feature type="domain" description="HD" evidence="1">
    <location>
        <begin position="21"/>
        <end position="87"/>
    </location>
</feature>